<evidence type="ECO:0000256" key="9">
    <source>
        <dbReference type="PROSITE-ProRule" id="PRU00473"/>
    </source>
</evidence>
<dbReference type="PANTHER" id="PTHR30329:SF21">
    <property type="entry name" value="LIPOPROTEIN YIAD-RELATED"/>
    <property type="match status" value="1"/>
</dbReference>
<evidence type="ECO:0000259" key="11">
    <source>
        <dbReference type="PROSITE" id="PS51123"/>
    </source>
</evidence>
<evidence type="ECO:0000256" key="2">
    <source>
        <dbReference type="ARBA" id="ARBA00022448"/>
    </source>
</evidence>
<dbReference type="SUPFAM" id="SSF56925">
    <property type="entry name" value="OMPA-like"/>
    <property type="match status" value="1"/>
</dbReference>
<keyword evidence="6" id="KW-0626">Porin</keyword>
<dbReference type="InterPro" id="IPR011250">
    <property type="entry name" value="OMP/PagP_B-barrel"/>
</dbReference>
<evidence type="ECO:0000256" key="5">
    <source>
        <dbReference type="ARBA" id="ARBA00023065"/>
    </source>
</evidence>
<dbReference type="Gene3D" id="3.30.1330.60">
    <property type="entry name" value="OmpA-like domain"/>
    <property type="match status" value="1"/>
</dbReference>
<evidence type="ECO:0000313" key="12">
    <source>
        <dbReference type="EMBL" id="MDT0499273.1"/>
    </source>
</evidence>
<feature type="region of interest" description="Disordered" evidence="10">
    <location>
        <begin position="313"/>
        <end position="344"/>
    </location>
</feature>
<keyword evidence="3" id="KW-1134">Transmembrane beta strand</keyword>
<evidence type="ECO:0000256" key="10">
    <source>
        <dbReference type="SAM" id="MobiDB-lite"/>
    </source>
</evidence>
<proteinExistence type="predicted"/>
<evidence type="ECO:0000256" key="6">
    <source>
        <dbReference type="ARBA" id="ARBA00023114"/>
    </source>
</evidence>
<dbReference type="InterPro" id="IPR006664">
    <property type="entry name" value="OMP_bac"/>
</dbReference>
<keyword evidence="13" id="KW-1185">Reference proteome</keyword>
<dbReference type="Proteomes" id="UP001254608">
    <property type="component" value="Unassembled WGS sequence"/>
</dbReference>
<keyword evidence="7 9" id="KW-0472">Membrane</keyword>
<comment type="caution">
    <text evidence="12">The sequence shown here is derived from an EMBL/GenBank/DDBJ whole genome shotgun (WGS) entry which is preliminary data.</text>
</comment>
<gene>
    <name evidence="12" type="ORF">RM530_18180</name>
</gene>
<name>A0ABU2WNZ8_9GAMM</name>
<keyword evidence="4" id="KW-0812">Transmembrane</keyword>
<accession>A0ABU2WNZ8</accession>
<keyword evidence="5" id="KW-0406">Ion transport</keyword>
<keyword evidence="2" id="KW-0813">Transport</keyword>
<dbReference type="Gene3D" id="2.40.160.20">
    <property type="match status" value="1"/>
</dbReference>
<evidence type="ECO:0000256" key="7">
    <source>
        <dbReference type="ARBA" id="ARBA00023136"/>
    </source>
</evidence>
<dbReference type="InterPro" id="IPR028974">
    <property type="entry name" value="TSP_type-3_rpt"/>
</dbReference>
<dbReference type="InterPro" id="IPR006665">
    <property type="entry name" value="OmpA-like"/>
</dbReference>
<dbReference type="Pfam" id="PF00691">
    <property type="entry name" value="OmpA"/>
    <property type="match status" value="1"/>
</dbReference>
<dbReference type="PRINTS" id="PR01021">
    <property type="entry name" value="OMPADOMAIN"/>
</dbReference>
<dbReference type="PANTHER" id="PTHR30329">
    <property type="entry name" value="STATOR ELEMENT OF FLAGELLAR MOTOR COMPLEX"/>
    <property type="match status" value="1"/>
</dbReference>
<feature type="domain" description="OmpA-like" evidence="11">
    <location>
        <begin position="229"/>
        <end position="344"/>
    </location>
</feature>
<keyword evidence="8" id="KW-0998">Cell outer membrane</keyword>
<dbReference type="PROSITE" id="PS51123">
    <property type="entry name" value="OMPA_2"/>
    <property type="match status" value="1"/>
</dbReference>
<evidence type="ECO:0000256" key="8">
    <source>
        <dbReference type="ARBA" id="ARBA00023237"/>
    </source>
</evidence>
<evidence type="ECO:0000256" key="4">
    <source>
        <dbReference type="ARBA" id="ARBA00022692"/>
    </source>
</evidence>
<evidence type="ECO:0000256" key="3">
    <source>
        <dbReference type="ARBA" id="ARBA00022452"/>
    </source>
</evidence>
<sequence length="344" mass="37795">MGAVLAFVTSTAMAEDPTSRFGSSSYLGALGGYTFADDDRADDIDHASGLQLFYGSFLGDSAWGYEISGGFDIYETDSTISVDYYRYTAGADLTYSFGDRDSFTPFLIGGIAADYNDVLPDDEDDWAFLANAGVGFVTGPLTKRGKIRFRGELRYVYDDFQSGYGEPRINLGIELPLLQEREAPPPQPQEARVVEVPTGLLDSDGDGIIDDKDECPDTAAGVRVDGVGCPLPKIIDLKGVTFEFDKTRLRPDAETILDWAVGILKKYPDMQVEVAGHTDSLGSEEYNQKLSEGRAQAVHDYFVEHGIPAEQMSVHGYGESQPRDNNETEAGRERNRRVELRVLN</sequence>
<feature type="compositionally biased region" description="Basic and acidic residues" evidence="10">
    <location>
        <begin position="321"/>
        <end position="344"/>
    </location>
</feature>
<dbReference type="SUPFAM" id="SSF103088">
    <property type="entry name" value="OmpA-like"/>
    <property type="match status" value="1"/>
</dbReference>
<dbReference type="InterPro" id="IPR050330">
    <property type="entry name" value="Bact_OuterMem_StrucFunc"/>
</dbReference>
<evidence type="ECO:0000256" key="1">
    <source>
        <dbReference type="ARBA" id="ARBA00004571"/>
    </source>
</evidence>
<dbReference type="InterPro" id="IPR036737">
    <property type="entry name" value="OmpA-like_sf"/>
</dbReference>
<dbReference type="SUPFAM" id="SSF103647">
    <property type="entry name" value="TSP type-3 repeat"/>
    <property type="match status" value="1"/>
</dbReference>
<dbReference type="EMBL" id="JAVRIC010000047">
    <property type="protein sequence ID" value="MDT0499273.1"/>
    <property type="molecule type" value="Genomic_DNA"/>
</dbReference>
<dbReference type="RefSeq" id="WP_311366683.1">
    <property type="nucleotide sequence ID" value="NZ_JAVRIC010000047.1"/>
</dbReference>
<evidence type="ECO:0000313" key="13">
    <source>
        <dbReference type="Proteomes" id="UP001254608"/>
    </source>
</evidence>
<reference evidence="12 13" key="1">
    <citation type="submission" date="2023-09" db="EMBL/GenBank/DDBJ databases">
        <authorList>
            <person name="Rey-Velasco X."/>
        </authorList>
    </citation>
    <scope>NUCLEOTIDE SEQUENCE [LARGE SCALE GENOMIC DNA]</scope>
    <source>
        <strain evidence="12 13">W345</strain>
    </source>
</reference>
<comment type="subcellular location">
    <subcellularLocation>
        <location evidence="1">Cell outer membrane</location>
        <topology evidence="1">Multi-pass membrane protein</topology>
    </subcellularLocation>
</comment>
<organism evidence="12 13">
    <name type="scientific">Banduia mediterranea</name>
    <dbReference type="NCBI Taxonomy" id="3075609"/>
    <lineage>
        <taxon>Bacteria</taxon>
        <taxon>Pseudomonadati</taxon>
        <taxon>Pseudomonadota</taxon>
        <taxon>Gammaproteobacteria</taxon>
        <taxon>Nevskiales</taxon>
        <taxon>Algiphilaceae</taxon>
        <taxon>Banduia</taxon>
    </lineage>
</organism>
<protein>
    <submittedName>
        <fullName evidence="12">OmpA family protein</fullName>
    </submittedName>
</protein>
<dbReference type="CDD" id="cd07185">
    <property type="entry name" value="OmpA_C-like"/>
    <property type="match status" value="1"/>
</dbReference>